<dbReference type="EMBL" id="LVVL01000019">
    <property type="protein sequence ID" value="OAN10106.1"/>
    <property type="molecule type" value="Genomic_DNA"/>
</dbReference>
<keyword evidence="3" id="KW-1185">Reference proteome</keyword>
<reference evidence="2 3" key="1">
    <citation type="submission" date="2016-03" db="EMBL/GenBank/DDBJ databases">
        <authorList>
            <person name="Cho S.-Y."/>
            <person name="Lim S."/>
            <person name="Kim H."/>
            <person name="Soh E.H."/>
            <person name="Moon J.S."/>
        </authorList>
    </citation>
    <scope>NUCLEOTIDE SEQUENCE [LARGE SCALE GENOMIC DNA]</scope>
    <source>
        <strain evidence="2 3">KCTC 3810</strain>
    </source>
</reference>
<dbReference type="Pfam" id="PF04734">
    <property type="entry name" value="Ceramidase_alk"/>
    <property type="match status" value="1"/>
</dbReference>
<comment type="caution">
    <text evidence="2">The sequence shown here is derived from an EMBL/GenBank/DDBJ whole genome shotgun (WGS) entry which is preliminary data.</text>
</comment>
<dbReference type="RefSeq" id="WP_028105255.1">
    <property type="nucleotide sequence ID" value="NZ_LVVL01000019.1"/>
</dbReference>
<organism evidence="2 3">
    <name type="scientific">Exiguobacterium undae</name>
    <dbReference type="NCBI Taxonomy" id="169177"/>
    <lineage>
        <taxon>Bacteria</taxon>
        <taxon>Bacillati</taxon>
        <taxon>Bacillota</taxon>
        <taxon>Bacilli</taxon>
        <taxon>Bacillales</taxon>
        <taxon>Bacillales Family XII. Incertae Sedis</taxon>
        <taxon>Exiguobacterium</taxon>
    </lineage>
</organism>
<sequence>MSRFGICQVDVSPPLGMPFIGYSRLNGISEVHDPLYVTACVFESEKAKSVFVSIDNIGMLVEDTSLIRERVGKRLDMSEEKITVVFSHTHSGPATASTDPLILAYKTLLIQQTVEAVVKANDNLENAEVGWHVTDGKIGVNRREKTTEGYAKMGTDPAGIVDERIGTLLIRDPSAKHLIGALIFCTAHPNVLKSNSMSLSGDYPGIARKILEQSLSCPVVIIQGAAGNVNAKYRGDQASLKKMAYGLSGNVLTMVPEVTFHPIFKHSVQSVSYPMRLDDVPNPTDIERMASRAEVDWNVSTKRWRDYMVERWERQSTTIVMDIEVQLFKLNEGSFAGIPMEPFCESALFIRQSLQDDLAFFGGYTNGYIGYLPTEEEYPYGGYEVTINPVVYGPVTGLWMPPVASTATEITKTILELYQT</sequence>
<evidence type="ECO:0000313" key="2">
    <source>
        <dbReference type="EMBL" id="OAN10106.1"/>
    </source>
</evidence>
<protein>
    <submittedName>
        <fullName evidence="2">Alkaline ceramidase</fullName>
    </submittedName>
</protein>
<evidence type="ECO:0000313" key="3">
    <source>
        <dbReference type="Proteomes" id="UP000078447"/>
    </source>
</evidence>
<proteinExistence type="predicted"/>
<name>A0ABX2V662_9BACL</name>
<dbReference type="InterPro" id="IPR031329">
    <property type="entry name" value="NEUT/ALK_ceramidase_N"/>
</dbReference>
<evidence type="ECO:0000259" key="1">
    <source>
        <dbReference type="Pfam" id="PF04734"/>
    </source>
</evidence>
<dbReference type="Proteomes" id="UP000078447">
    <property type="component" value="Unassembled WGS sequence"/>
</dbReference>
<gene>
    <name evidence="2" type="ORF">A3783_15170</name>
</gene>
<feature type="domain" description="Neutral/alkaline non-lysosomal ceramidase N-terminal" evidence="1">
    <location>
        <begin position="5"/>
        <end position="215"/>
    </location>
</feature>
<accession>A0ABX2V662</accession>